<evidence type="ECO:0000313" key="3">
    <source>
        <dbReference type="Proteomes" id="UP001056384"/>
    </source>
</evidence>
<feature type="compositionally biased region" description="Basic and acidic residues" evidence="1">
    <location>
        <begin position="518"/>
        <end position="534"/>
    </location>
</feature>
<dbReference type="EMBL" id="CP099421">
    <property type="protein sequence ID" value="USW52800.1"/>
    <property type="molecule type" value="Genomic_DNA"/>
</dbReference>
<name>A0A9Q9EJ98_9PEZI</name>
<dbReference type="Proteomes" id="UP001056384">
    <property type="component" value="Chromosome 4"/>
</dbReference>
<dbReference type="OrthoDB" id="62952at2759"/>
<evidence type="ECO:0000256" key="1">
    <source>
        <dbReference type="SAM" id="MobiDB-lite"/>
    </source>
</evidence>
<feature type="region of interest" description="Disordered" evidence="1">
    <location>
        <begin position="488"/>
        <end position="544"/>
    </location>
</feature>
<feature type="compositionally biased region" description="Acidic residues" evidence="1">
    <location>
        <begin position="570"/>
        <end position="590"/>
    </location>
</feature>
<feature type="compositionally biased region" description="Acidic residues" evidence="1">
    <location>
        <begin position="491"/>
        <end position="508"/>
    </location>
</feature>
<accession>A0A9Q9EJ98</accession>
<keyword evidence="3" id="KW-1185">Reference proteome</keyword>
<organism evidence="2 3">
    <name type="scientific">Septoria linicola</name>
    <dbReference type="NCBI Taxonomy" id="215465"/>
    <lineage>
        <taxon>Eukaryota</taxon>
        <taxon>Fungi</taxon>
        <taxon>Dikarya</taxon>
        <taxon>Ascomycota</taxon>
        <taxon>Pezizomycotina</taxon>
        <taxon>Dothideomycetes</taxon>
        <taxon>Dothideomycetidae</taxon>
        <taxon>Mycosphaerellales</taxon>
        <taxon>Mycosphaerellaceae</taxon>
        <taxon>Septoria</taxon>
    </lineage>
</organism>
<proteinExistence type="predicted"/>
<dbReference type="PANTHER" id="PTHR42085:SF2">
    <property type="entry name" value="F-BOX DOMAIN-CONTAINING PROTEIN"/>
    <property type="match status" value="1"/>
</dbReference>
<dbReference type="PANTHER" id="PTHR42085">
    <property type="entry name" value="F-BOX DOMAIN-CONTAINING PROTEIN"/>
    <property type="match status" value="1"/>
</dbReference>
<reference evidence="2" key="1">
    <citation type="submission" date="2022-06" db="EMBL/GenBank/DDBJ databases">
        <title>Complete genome sequences of two strains of the flax pathogen Septoria linicola.</title>
        <authorList>
            <person name="Lapalu N."/>
            <person name="Simon A."/>
            <person name="Demenou B."/>
            <person name="Paumier D."/>
            <person name="Guillot M.-P."/>
            <person name="Gout L."/>
            <person name="Valade R."/>
        </authorList>
    </citation>
    <scope>NUCLEOTIDE SEQUENCE</scope>
    <source>
        <strain evidence="2">SE15195</strain>
    </source>
</reference>
<sequence>MANFWDLHRDVRDQIYRLHLVHKDPVDRAKHSRLCREPDEPYSRKRMPPLLKVSKRTEKEAASIYYGENRFELRGMEAYWLTEWTCPRHYRLIRRVSCDWDPEEKSMSWHFESLAKLKGLVELNMRVDEGKMVDKCLESRGGPRRWNDSRDDQGYTAQEQLAIYRFPGMLGLLSLKGINAVNFVKRLDRNRHEIGGPIPGGVLLTRVLPQITAPKALKKNVASKAAATTTRSKNSRKGKAEHFDFLDLPPEIRNRIYDLLVNIDGPLHLSKMLPSSIGKKHKDDQVIPASALSLLAVNKQIRDEAAGIFYAIPLIFYYPTQLGAFLADLGSFRQGLIRDLSVQYDSTKRGSAEIIDMCFSLLRRLSGLQKLRIIMKGDLFFKIIPRHLHGGWYTTYSNPALISGMKVLFSFRGIKDIAIRDLLLEKHFSEVQEDPDYPDFEKQSRSFQIAKLTAALSHLNAALQHAQHGRVNAELFENIAWHTRDEFPTLPEEENKEEEEQPDFEVDEATAKTNELPTQRDDLKSGSDITRGEGGDQSSTVRTPAACLGLRRSARLSAKFDQAQLGEEHVAEEDSEEGEQSRDDAEDVGEDISVHRGGRAASPEL</sequence>
<evidence type="ECO:0008006" key="4">
    <source>
        <dbReference type="Google" id="ProtNLM"/>
    </source>
</evidence>
<feature type="region of interest" description="Disordered" evidence="1">
    <location>
        <begin position="559"/>
        <end position="605"/>
    </location>
</feature>
<dbReference type="InterPro" id="IPR038883">
    <property type="entry name" value="AN11006-like"/>
</dbReference>
<dbReference type="AlphaFoldDB" id="A0A9Q9EJ98"/>
<protein>
    <recommendedName>
        <fullName evidence="4">F-box domain-containing protein</fullName>
    </recommendedName>
</protein>
<gene>
    <name evidence="2" type="ORF">Slin15195_G061190</name>
</gene>
<evidence type="ECO:0000313" key="2">
    <source>
        <dbReference type="EMBL" id="USW52800.1"/>
    </source>
</evidence>